<keyword evidence="4" id="KW-1185">Reference proteome</keyword>
<dbReference type="OrthoDB" id="886941at2"/>
<keyword evidence="2" id="KW-0732">Signal</keyword>
<evidence type="ECO:0000313" key="3">
    <source>
        <dbReference type="EMBL" id="THU32046.1"/>
    </source>
</evidence>
<feature type="transmembrane region" description="Helical" evidence="1">
    <location>
        <begin position="39"/>
        <end position="58"/>
    </location>
</feature>
<feature type="signal peptide" evidence="2">
    <location>
        <begin position="1"/>
        <end position="19"/>
    </location>
</feature>
<name>A0A4V4GZB8_9BACT</name>
<comment type="caution">
    <text evidence="3">The sequence shown here is derived from an EMBL/GenBank/DDBJ whole genome shotgun (WGS) entry which is preliminary data.</text>
</comment>
<dbReference type="Pfam" id="PF20077">
    <property type="entry name" value="CcmD_alt"/>
    <property type="match status" value="1"/>
</dbReference>
<reference evidence="3 4" key="1">
    <citation type="submission" date="2019-04" db="EMBL/GenBank/DDBJ databases">
        <title>Niastella caeni sp. nov., isolated from activated sludge.</title>
        <authorList>
            <person name="Sheng M."/>
        </authorList>
    </citation>
    <scope>NUCLEOTIDE SEQUENCE [LARGE SCALE GENOMIC DNA]</scope>
    <source>
        <strain evidence="3 4">HX-2-15</strain>
    </source>
</reference>
<protein>
    <recommendedName>
        <fullName evidence="5">CcmD family protein</fullName>
    </recommendedName>
</protein>
<evidence type="ECO:0008006" key="5">
    <source>
        <dbReference type="Google" id="ProtNLM"/>
    </source>
</evidence>
<proteinExistence type="predicted"/>
<keyword evidence="1" id="KW-0472">Membrane</keyword>
<sequence>MKQLIVTMIVLFVQLLANAQDTVHNVERTPTGLYTGNKIYVVMVVAVTILVGLFLYVIRLDRKISKLEKS</sequence>
<keyword evidence="1" id="KW-0812">Transmembrane</keyword>
<dbReference type="EMBL" id="STFF01000012">
    <property type="protein sequence ID" value="THU32046.1"/>
    <property type="molecule type" value="Genomic_DNA"/>
</dbReference>
<feature type="chain" id="PRO_5020708562" description="CcmD family protein" evidence="2">
    <location>
        <begin position="20"/>
        <end position="70"/>
    </location>
</feature>
<organism evidence="3 4">
    <name type="scientific">Niastella caeni</name>
    <dbReference type="NCBI Taxonomy" id="2569763"/>
    <lineage>
        <taxon>Bacteria</taxon>
        <taxon>Pseudomonadati</taxon>
        <taxon>Bacteroidota</taxon>
        <taxon>Chitinophagia</taxon>
        <taxon>Chitinophagales</taxon>
        <taxon>Chitinophagaceae</taxon>
        <taxon>Niastella</taxon>
    </lineage>
</organism>
<dbReference type="AlphaFoldDB" id="A0A4V4GZB8"/>
<accession>A0A4V4GZB8</accession>
<keyword evidence="1" id="KW-1133">Transmembrane helix</keyword>
<dbReference type="RefSeq" id="WP_136580490.1">
    <property type="nucleotide sequence ID" value="NZ_STFF01000012.1"/>
</dbReference>
<gene>
    <name evidence="3" type="ORF">FAM09_28095</name>
</gene>
<evidence type="ECO:0000256" key="1">
    <source>
        <dbReference type="SAM" id="Phobius"/>
    </source>
</evidence>
<evidence type="ECO:0000313" key="4">
    <source>
        <dbReference type="Proteomes" id="UP000306918"/>
    </source>
</evidence>
<dbReference type="Proteomes" id="UP000306918">
    <property type="component" value="Unassembled WGS sequence"/>
</dbReference>
<evidence type="ECO:0000256" key="2">
    <source>
        <dbReference type="SAM" id="SignalP"/>
    </source>
</evidence>